<evidence type="ECO:0000313" key="3">
    <source>
        <dbReference type="Proteomes" id="UP001185659"/>
    </source>
</evidence>
<keyword evidence="1" id="KW-0732">Signal</keyword>
<reference evidence="2 3" key="1">
    <citation type="submission" date="2023-10" db="EMBL/GenBank/DDBJ databases">
        <authorList>
            <person name="Venkata Ramana C."/>
            <person name="Sasikala C."/>
            <person name="Dhurka M."/>
        </authorList>
    </citation>
    <scope>NUCLEOTIDE SEQUENCE [LARGE SCALE GENOMIC DNA]</scope>
    <source>
        <strain evidence="2 3">KCTC 32151</strain>
    </source>
</reference>
<name>A0ABU4AK74_9HYPH</name>
<dbReference type="EMBL" id="JAWLIP010000004">
    <property type="protein sequence ID" value="MDV6226652.1"/>
    <property type="molecule type" value="Genomic_DNA"/>
</dbReference>
<gene>
    <name evidence="2" type="ORF">R2G56_10190</name>
</gene>
<dbReference type="RefSeq" id="WP_317561205.1">
    <property type="nucleotide sequence ID" value="NZ_JAWLIP010000004.1"/>
</dbReference>
<feature type="signal peptide" evidence="1">
    <location>
        <begin position="1"/>
        <end position="28"/>
    </location>
</feature>
<evidence type="ECO:0000256" key="1">
    <source>
        <dbReference type="SAM" id="SignalP"/>
    </source>
</evidence>
<evidence type="ECO:0000313" key="2">
    <source>
        <dbReference type="EMBL" id="MDV6226652.1"/>
    </source>
</evidence>
<accession>A0ABU4AK74</accession>
<sequence>MPSRLSVSARIFAASLVLAAAGGSPVLAEDAPQGMIDLELNALEKSDKGCRITFVVKNSLGSDVTRTVYEIALFNRQGLVERLMKLEFKDLPDEKTKVSRFDLADTDCDAIGRVLINDADACEGDGVQAGDCIARLNATSRSSVTFGK</sequence>
<comment type="caution">
    <text evidence="2">The sequence shown here is derived from an EMBL/GenBank/DDBJ whole genome shotgun (WGS) entry which is preliminary data.</text>
</comment>
<proteinExistence type="predicted"/>
<protein>
    <recommendedName>
        <fullName evidence="4">Tat pathway signal protein</fullName>
    </recommendedName>
</protein>
<organism evidence="2 3">
    <name type="scientific">Nitratireductor aquimarinus</name>
    <dbReference type="NCBI Taxonomy" id="889300"/>
    <lineage>
        <taxon>Bacteria</taxon>
        <taxon>Pseudomonadati</taxon>
        <taxon>Pseudomonadota</taxon>
        <taxon>Alphaproteobacteria</taxon>
        <taxon>Hyphomicrobiales</taxon>
        <taxon>Phyllobacteriaceae</taxon>
        <taxon>Nitratireductor</taxon>
    </lineage>
</organism>
<keyword evidence="3" id="KW-1185">Reference proteome</keyword>
<evidence type="ECO:0008006" key="4">
    <source>
        <dbReference type="Google" id="ProtNLM"/>
    </source>
</evidence>
<dbReference type="Proteomes" id="UP001185659">
    <property type="component" value="Unassembled WGS sequence"/>
</dbReference>
<feature type="chain" id="PRO_5047494781" description="Tat pathway signal protein" evidence="1">
    <location>
        <begin position="29"/>
        <end position="148"/>
    </location>
</feature>